<evidence type="ECO:0000313" key="2">
    <source>
        <dbReference type="EMBL" id="PTB50373.1"/>
    </source>
</evidence>
<dbReference type="Proteomes" id="UP000241690">
    <property type="component" value="Unassembled WGS sequence"/>
</dbReference>
<keyword evidence="1" id="KW-1133">Transmembrane helix</keyword>
<dbReference type="RefSeq" id="XP_024770050.1">
    <property type="nucleotide sequence ID" value="XM_024913789.1"/>
</dbReference>
<name>A0A2T4A048_TRIHA</name>
<dbReference type="GeneID" id="36622352"/>
<proteinExistence type="predicted"/>
<dbReference type="AlphaFoldDB" id="A0A2T4A048"/>
<feature type="transmembrane region" description="Helical" evidence="1">
    <location>
        <begin position="29"/>
        <end position="49"/>
    </location>
</feature>
<reference evidence="2 3" key="1">
    <citation type="submission" date="2016-07" db="EMBL/GenBank/DDBJ databases">
        <title>Multiple horizontal gene transfer events from other fungi enriched the ability of initially mycotrophic Trichoderma (Ascomycota) to feed on dead plant biomass.</title>
        <authorList>
            <consortium name="DOE Joint Genome Institute"/>
            <person name="Aerts A."/>
            <person name="Atanasova L."/>
            <person name="Chenthamara K."/>
            <person name="Zhang J."/>
            <person name="Grujic M."/>
            <person name="Henrissat B."/>
            <person name="Kuo A."/>
            <person name="Salamov A."/>
            <person name="Lipzen A."/>
            <person name="Labutti K."/>
            <person name="Barry K."/>
            <person name="Miao Y."/>
            <person name="Rahimi M.J."/>
            <person name="Shen Q."/>
            <person name="Grigoriev I.V."/>
            <person name="Kubicek C.P."/>
            <person name="Druzhinina I.S."/>
        </authorList>
    </citation>
    <scope>NUCLEOTIDE SEQUENCE [LARGE SCALE GENOMIC DNA]</scope>
    <source>
        <strain evidence="2 3">CBS 226.95</strain>
    </source>
</reference>
<evidence type="ECO:0000256" key="1">
    <source>
        <dbReference type="SAM" id="Phobius"/>
    </source>
</evidence>
<keyword evidence="3" id="KW-1185">Reference proteome</keyword>
<keyword evidence="1" id="KW-0812">Transmembrane</keyword>
<sequence length="55" mass="6586">MYQDFQASAAFPKFTISKFSHFFSNLSSIFLFFFFFFFFFFLLLLTYPLPGKPAK</sequence>
<protein>
    <submittedName>
        <fullName evidence="2">Uncharacterized protein</fullName>
    </submittedName>
</protein>
<gene>
    <name evidence="2" type="ORF">M431DRAFT_251603</name>
</gene>
<organism evidence="2 3">
    <name type="scientific">Trichoderma harzianum CBS 226.95</name>
    <dbReference type="NCBI Taxonomy" id="983964"/>
    <lineage>
        <taxon>Eukaryota</taxon>
        <taxon>Fungi</taxon>
        <taxon>Dikarya</taxon>
        <taxon>Ascomycota</taxon>
        <taxon>Pezizomycotina</taxon>
        <taxon>Sordariomycetes</taxon>
        <taxon>Hypocreomycetidae</taxon>
        <taxon>Hypocreales</taxon>
        <taxon>Hypocreaceae</taxon>
        <taxon>Trichoderma</taxon>
    </lineage>
</organism>
<dbReference type="EMBL" id="KZ679688">
    <property type="protein sequence ID" value="PTB50373.1"/>
    <property type="molecule type" value="Genomic_DNA"/>
</dbReference>
<accession>A0A2T4A048</accession>
<keyword evidence="1" id="KW-0472">Membrane</keyword>
<evidence type="ECO:0000313" key="3">
    <source>
        <dbReference type="Proteomes" id="UP000241690"/>
    </source>
</evidence>